<comment type="caution">
    <text evidence="7">The sequence shown here is derived from an EMBL/GenBank/DDBJ whole genome shotgun (WGS) entry which is preliminary data.</text>
</comment>
<evidence type="ECO:0000256" key="2">
    <source>
        <dbReference type="ARBA" id="ARBA00022723"/>
    </source>
</evidence>
<dbReference type="PIRSF" id="PIRSF028099">
    <property type="entry name" value="DUF1111"/>
    <property type="match status" value="1"/>
</dbReference>
<evidence type="ECO:0000256" key="1">
    <source>
        <dbReference type="ARBA" id="ARBA00022617"/>
    </source>
</evidence>
<evidence type="ECO:0000256" key="4">
    <source>
        <dbReference type="PROSITE-ProRule" id="PRU00433"/>
    </source>
</evidence>
<evidence type="ECO:0000313" key="8">
    <source>
        <dbReference type="Proteomes" id="UP000698752"/>
    </source>
</evidence>
<dbReference type="InterPro" id="IPR010538">
    <property type="entry name" value="DHOR"/>
</dbReference>
<evidence type="ECO:0000256" key="5">
    <source>
        <dbReference type="SAM" id="SignalP"/>
    </source>
</evidence>
<dbReference type="PANTHER" id="PTHR30600:SF4">
    <property type="entry name" value="CYTOCHROME C DOMAIN-CONTAINING PROTEIN"/>
    <property type="match status" value="1"/>
</dbReference>
<dbReference type="InterPro" id="IPR051395">
    <property type="entry name" value="Cytochrome_c_Peroxidase/MauG"/>
</dbReference>
<proteinExistence type="predicted"/>
<accession>A0ABS5EE35</accession>
<dbReference type="Gene3D" id="1.10.760.10">
    <property type="entry name" value="Cytochrome c-like domain"/>
    <property type="match status" value="1"/>
</dbReference>
<feature type="chain" id="PRO_5046700139" evidence="5">
    <location>
        <begin position="19"/>
        <end position="455"/>
    </location>
</feature>
<dbReference type="RefSeq" id="WP_211867083.1">
    <property type="nucleotide sequence ID" value="NZ_JAAEDI010000005.1"/>
</dbReference>
<dbReference type="EMBL" id="JAAEDI010000005">
    <property type="protein sequence ID" value="MBR0649277.1"/>
    <property type="molecule type" value="Genomic_DNA"/>
</dbReference>
<reference evidence="8" key="1">
    <citation type="journal article" date="2021" name="Syst. Appl. Microbiol.">
        <title>Roseomonas hellenica sp. nov., isolated from roots of wild-growing Alkanna tinctoria.</title>
        <authorList>
            <person name="Rat A."/>
            <person name="Naranjo H.D."/>
            <person name="Lebbe L."/>
            <person name="Cnockaert M."/>
            <person name="Krigas N."/>
            <person name="Grigoriadou K."/>
            <person name="Maloupa E."/>
            <person name="Willems A."/>
        </authorList>
    </citation>
    <scope>NUCLEOTIDE SEQUENCE [LARGE SCALE GENOMIC DNA]</scope>
    <source>
        <strain evidence="8">LMG 31159</strain>
    </source>
</reference>
<sequence length="455" mass="48816">MRRLMLLACAALCAGALAAQDGPDPSELMPGGAATVRVARDPRAFSLPSGNLPFDRQLDFRVGDGVFRKLWVSSPSSTTSSDGLGPLYNARACQSCHLRDGRGRPPEPGEAASSLLLRIGGADGALDPVYGHQLQTFGIQGHPAEGRVHPDWTEEDVPLAGGEVAQLRRPHWRIDNWGYGDPMPGLRLSPRIAPPMIGLGLLEAIPEADIVAGADPDDRNGDGISGRPAFVRSGFHGDRMMLGRFGWKAQAPTMEDQIADAFRSDMGLSTTLHPGGHGECTTAQTECREAPDGGEPEVDPRLFDLTAFYARNLGVPARPAPTPEVLRGRAIFRDIGCSACHRPSFTTGQVEGRPEHSGQRIWPYTDMLLHDMGDGLADDRVEGAATGREWRTPPLWGLGLTHVVSGHTQLLHDGRARNALEAILWHGGEAQAARDRVVALPPADRAALLAFLDSL</sequence>
<dbReference type="Proteomes" id="UP000698752">
    <property type="component" value="Unassembled WGS sequence"/>
</dbReference>
<keyword evidence="2 4" id="KW-0479">Metal-binding</keyword>
<keyword evidence="5" id="KW-0732">Signal</keyword>
<feature type="domain" description="Cytochrome c" evidence="6">
    <location>
        <begin position="323"/>
        <end position="455"/>
    </location>
</feature>
<evidence type="ECO:0000313" key="7">
    <source>
        <dbReference type="EMBL" id="MBR0649277.1"/>
    </source>
</evidence>
<dbReference type="PANTHER" id="PTHR30600">
    <property type="entry name" value="CYTOCHROME C PEROXIDASE-RELATED"/>
    <property type="match status" value="1"/>
</dbReference>
<evidence type="ECO:0000256" key="3">
    <source>
        <dbReference type="ARBA" id="ARBA00023004"/>
    </source>
</evidence>
<keyword evidence="3 4" id="KW-0408">Iron</keyword>
<organism evidence="7 8">
    <name type="scientific">Neoroseomonas terrae</name>
    <dbReference type="NCBI Taxonomy" id="424799"/>
    <lineage>
        <taxon>Bacteria</taxon>
        <taxon>Pseudomonadati</taxon>
        <taxon>Pseudomonadota</taxon>
        <taxon>Alphaproteobacteria</taxon>
        <taxon>Acetobacterales</taxon>
        <taxon>Acetobacteraceae</taxon>
        <taxon>Neoroseomonas</taxon>
    </lineage>
</organism>
<name>A0ABS5EE35_9PROT</name>
<feature type="signal peptide" evidence="5">
    <location>
        <begin position="1"/>
        <end position="18"/>
    </location>
</feature>
<protein>
    <submittedName>
        <fullName evidence="7">Thiol oxidoreductase</fullName>
    </submittedName>
</protein>
<dbReference type="PROSITE" id="PS51007">
    <property type="entry name" value="CYTC"/>
    <property type="match status" value="1"/>
</dbReference>
<dbReference type="InterPro" id="IPR036909">
    <property type="entry name" value="Cyt_c-like_dom_sf"/>
</dbReference>
<keyword evidence="1 4" id="KW-0349">Heme</keyword>
<gene>
    <name evidence="7" type="ORF">GXW78_06365</name>
</gene>
<dbReference type="Pfam" id="PF06537">
    <property type="entry name" value="DHOR"/>
    <property type="match status" value="2"/>
</dbReference>
<keyword evidence="8" id="KW-1185">Reference proteome</keyword>
<evidence type="ECO:0000259" key="6">
    <source>
        <dbReference type="PROSITE" id="PS51007"/>
    </source>
</evidence>
<dbReference type="SUPFAM" id="SSF46626">
    <property type="entry name" value="Cytochrome c"/>
    <property type="match status" value="1"/>
</dbReference>
<dbReference type="InterPro" id="IPR009056">
    <property type="entry name" value="Cyt_c-like_dom"/>
</dbReference>